<accession>A0A369KVK7</accession>
<comment type="caution">
    <text evidence="1">The sequence shown here is derived from an EMBL/GenBank/DDBJ whole genome shotgun (WGS) entry which is preliminary data.</text>
</comment>
<dbReference type="InterPro" id="IPR054496">
    <property type="entry name" value="E217_GP41"/>
</dbReference>
<dbReference type="AlphaFoldDB" id="A0A369KVK7"/>
<organism evidence="1 2">
    <name type="scientific">Spirobacillus cienkowskii</name>
    <dbReference type="NCBI Taxonomy" id="495820"/>
    <lineage>
        <taxon>Bacteria</taxon>
        <taxon>Pseudomonadati</taxon>
        <taxon>Bdellovibrionota</taxon>
        <taxon>Oligoflexia</taxon>
        <taxon>Silvanigrellales</taxon>
        <taxon>Spirobacillus</taxon>
    </lineage>
</organism>
<protein>
    <submittedName>
        <fullName evidence="1">Uncharacterized protein</fullName>
    </submittedName>
</protein>
<dbReference type="EMBL" id="QOVW01000001">
    <property type="protein sequence ID" value="RDB37400.1"/>
    <property type="molecule type" value="Genomic_DNA"/>
</dbReference>
<sequence length="273" mass="30650">MKNMQIYRKISVIISPINGGNAIAFNDFRVCFEIQKTNETKVQNTAKVQIYNVSDNSFNFIKKENMAISIFVGWGESAEHLIFYGKITRVSKEKKDTDWILKIESGDSSEAYNSTKLNKSYPENTQHTHIFNDAKNELLKDKVIKGVKGLFNSDNLFSNGYAANGNAANVIDNILTTNNYEWQINNGILEVQKKGESKQTIKLSSRSGLIGSPEVTGSGIKVNCLLQPEITPLKKIYVESINIKGVFNVIKVTHSGDTHEGKWQTTFETKEIN</sequence>
<dbReference type="Pfam" id="PF22759">
    <property type="entry name" value="E217_GP41"/>
    <property type="match status" value="1"/>
</dbReference>
<evidence type="ECO:0000313" key="1">
    <source>
        <dbReference type="EMBL" id="RDB37400.1"/>
    </source>
</evidence>
<dbReference type="Proteomes" id="UP000253934">
    <property type="component" value="Unassembled WGS sequence"/>
</dbReference>
<name>A0A369KVK7_9BACT</name>
<evidence type="ECO:0000313" key="2">
    <source>
        <dbReference type="Proteomes" id="UP000253934"/>
    </source>
</evidence>
<proteinExistence type="predicted"/>
<keyword evidence="2" id="KW-1185">Reference proteome</keyword>
<reference evidence="1" key="1">
    <citation type="submission" date="2018-04" db="EMBL/GenBank/DDBJ databases">
        <title>Draft genome sequence of the Candidatus Spirobacillus cienkowskii, a pathogen of freshwater Daphnia species, reconstructed from hemolymph metagenomic reads.</title>
        <authorList>
            <person name="Bresciani L."/>
            <person name="Lemos L.N."/>
            <person name="Wale N."/>
            <person name="Lin J.Y."/>
            <person name="Fernandes G.R."/>
            <person name="Duffy M.A."/>
            <person name="Rodrigues J.M."/>
        </authorList>
    </citation>
    <scope>NUCLEOTIDE SEQUENCE [LARGE SCALE GENOMIC DNA]</scope>
    <source>
        <strain evidence="1">Binning01</strain>
    </source>
</reference>
<gene>
    <name evidence="1" type="ORF">DCC88_00295</name>
</gene>
<dbReference type="NCBIfam" id="NF047561">
    <property type="entry name" value="orf58_phage_fam"/>
    <property type="match status" value="1"/>
</dbReference>